<evidence type="ECO:0000256" key="6">
    <source>
        <dbReference type="ARBA" id="ARBA00022801"/>
    </source>
</evidence>
<dbReference type="GO" id="GO:0051015">
    <property type="term" value="F:actin filament binding"/>
    <property type="evidence" value="ECO:0007669"/>
    <property type="project" value="InterPro"/>
</dbReference>
<dbReference type="SUPFAM" id="SSF50405">
    <property type="entry name" value="Actin-crosslinking proteins"/>
    <property type="match status" value="1"/>
</dbReference>
<name>A0A5M8P5H3_9BACT</name>
<evidence type="ECO:0000256" key="5">
    <source>
        <dbReference type="ARBA" id="ARBA00022729"/>
    </source>
</evidence>
<dbReference type="Gene3D" id="2.80.10.50">
    <property type="match status" value="1"/>
</dbReference>
<keyword evidence="3" id="KW-0963">Cytoplasm</keyword>
<evidence type="ECO:0000256" key="3">
    <source>
        <dbReference type="ARBA" id="ARBA00022490"/>
    </source>
</evidence>
<dbReference type="Gene3D" id="2.115.10.20">
    <property type="entry name" value="Glycosyl hydrolase domain, family 43"/>
    <property type="match status" value="1"/>
</dbReference>
<feature type="domain" description="CBM6" evidence="11">
    <location>
        <begin position="363"/>
        <end position="481"/>
    </location>
</feature>
<dbReference type="PANTHER" id="PTHR43772:SF2">
    <property type="entry name" value="PUTATIVE (AFU_ORTHOLOGUE AFUA_2G04480)-RELATED"/>
    <property type="match status" value="1"/>
</dbReference>
<dbReference type="Pfam" id="PF04616">
    <property type="entry name" value="Glyco_hydro_43"/>
    <property type="match status" value="1"/>
</dbReference>
<keyword evidence="4" id="KW-0858">Xylan degradation</keyword>
<dbReference type="CDD" id="cd04080">
    <property type="entry name" value="CBM6_cellulase-like"/>
    <property type="match status" value="1"/>
</dbReference>
<protein>
    <submittedName>
        <fullName evidence="12">Xylosidase/arabinosidase</fullName>
    </submittedName>
</protein>
<reference evidence="12 13" key="1">
    <citation type="submission" date="2019-03" db="EMBL/GenBank/DDBJ databases">
        <title>Single cell metagenomics reveals metabolic interactions within the superorganism composed of flagellate Streblomastix strix and complex community of Bacteroidetes bacteria on its surface.</title>
        <authorList>
            <person name="Treitli S.C."/>
            <person name="Kolisko M."/>
            <person name="Husnik F."/>
            <person name="Keeling P."/>
            <person name="Hampl V."/>
        </authorList>
    </citation>
    <scope>NUCLEOTIDE SEQUENCE [LARGE SCALE GENOMIC DNA]</scope>
    <source>
        <strain evidence="12">St1</strain>
    </source>
</reference>
<dbReference type="GO" id="GO:0045493">
    <property type="term" value="P:xylan catabolic process"/>
    <property type="evidence" value="ECO:0007669"/>
    <property type="project" value="UniProtKB-KW"/>
</dbReference>
<keyword evidence="9" id="KW-0326">Glycosidase</keyword>
<dbReference type="SUPFAM" id="SSF49785">
    <property type="entry name" value="Galactose-binding domain-like"/>
    <property type="match status" value="1"/>
</dbReference>
<dbReference type="Proteomes" id="UP000324575">
    <property type="component" value="Unassembled WGS sequence"/>
</dbReference>
<dbReference type="GO" id="GO:0030674">
    <property type="term" value="F:protein-macromolecule adaptor activity"/>
    <property type="evidence" value="ECO:0007669"/>
    <property type="project" value="InterPro"/>
</dbReference>
<evidence type="ECO:0000256" key="9">
    <source>
        <dbReference type="ARBA" id="ARBA00023295"/>
    </source>
</evidence>
<dbReference type="InterPro" id="IPR052176">
    <property type="entry name" value="Glycosyl_Hydrlase_43_Enz"/>
</dbReference>
<keyword evidence="6" id="KW-0378">Hydrolase</keyword>
<evidence type="ECO:0000256" key="10">
    <source>
        <dbReference type="PIRSR" id="PIRSR606710-2"/>
    </source>
</evidence>
<dbReference type="InterPro" id="IPR023296">
    <property type="entry name" value="Glyco_hydro_beta-prop_sf"/>
</dbReference>
<keyword evidence="7" id="KW-0009">Actin-binding</keyword>
<sequence length="711" mass="79151">MKKITVKRLREIFLIAFVLCGLKSYSQSIAENPCIRFDVAGDTIYTADASAHVWADGRLYIYPSHDVAPPKSCDLMDKYHVFSTDDMVNWIDHGQILEASQVPWGRPEGGFMWAPDCAYKDGMYYFYFPHPSDTDWNNTWKIGIATSTKPTSDFTVQGYLELPGDQHAMIDPTVFVDDDGQAYFYYGGGNKCMAGKLKANMTELEDGLIRMEGLQDFHEGTWIHKRNGIYYLSYADNFKNGYTNNRLQYATSTSPLGPWVSRGVYLGGTAEGTNHGSIVEYKGQWYAFYHNNVLSAGKNYKGAARSVCVDKLYYNEDGTIQRVYQTGLSAPDPIIGVKNIPSTFFAENYTTGGEGITWHDSDAVNEGEIYRHDGVDIEPCSDGNANIFNIEAGEWLDYQLNIPTTANYKFEFRMASPQGNGKFHVEVDGVDKTGSISVPTTGGFQTWTTFSVSNIALTQGTRTFRFYMEESGFNFAGFVISFALPDVPVDKQIAIKNGSYYVTFDTQNQVICNSSTLTPNCVFTVEKNGNFIELKAANGQYISTSSTTNPMTLYGNNRTAATKFLWHNLLNNSKTFGLKSLRTNAVVCSENGLKAMNCNRYDFGGWEKFTWEEYKSSAIENPQAETNSLEIYPMPVASNSFFTVRFDAHNLSPVSAQIINMQGKICRQTEQVCGNGGHQEISMSTSGVPSGSYLLQVTSAGFSATKKLIII</sequence>
<dbReference type="CDD" id="cd08990">
    <property type="entry name" value="GH43_AXH_like"/>
    <property type="match status" value="1"/>
</dbReference>
<evidence type="ECO:0000259" key="11">
    <source>
        <dbReference type="PROSITE" id="PS51175"/>
    </source>
</evidence>
<dbReference type="Pfam" id="PF03422">
    <property type="entry name" value="CBM_6"/>
    <property type="match status" value="1"/>
</dbReference>
<dbReference type="SUPFAM" id="SSF75005">
    <property type="entry name" value="Arabinanase/levansucrase/invertase"/>
    <property type="match status" value="1"/>
</dbReference>
<dbReference type="AlphaFoldDB" id="A0A5M8P5H3"/>
<keyword evidence="5" id="KW-0732">Signal</keyword>
<dbReference type="CDD" id="cd23342">
    <property type="entry name" value="beta-trefoil_FSCN_ZgPorA-like"/>
    <property type="match status" value="1"/>
</dbReference>
<gene>
    <name evidence="12" type="ORF">EZS26_000254</name>
</gene>
<dbReference type="InterPro" id="IPR005084">
    <property type="entry name" value="CBM6"/>
</dbReference>
<keyword evidence="4" id="KW-0624">Polysaccharide degradation</keyword>
<dbReference type="PANTHER" id="PTHR43772">
    <property type="entry name" value="ENDO-1,4-BETA-XYLANASE"/>
    <property type="match status" value="1"/>
</dbReference>
<dbReference type="InterPro" id="IPR026444">
    <property type="entry name" value="Secre_tail"/>
</dbReference>
<evidence type="ECO:0000313" key="13">
    <source>
        <dbReference type="Proteomes" id="UP000324575"/>
    </source>
</evidence>
<proteinExistence type="inferred from homology"/>
<dbReference type="Pfam" id="PF18962">
    <property type="entry name" value="Por_Secre_tail"/>
    <property type="match status" value="1"/>
</dbReference>
<dbReference type="InterPro" id="IPR006584">
    <property type="entry name" value="Cellulose-bd_IV"/>
</dbReference>
<dbReference type="InterPro" id="IPR006710">
    <property type="entry name" value="Glyco_hydro_43"/>
</dbReference>
<dbReference type="InterPro" id="IPR008979">
    <property type="entry name" value="Galactose-bd-like_sf"/>
</dbReference>
<evidence type="ECO:0000256" key="1">
    <source>
        <dbReference type="ARBA" id="ARBA00004496"/>
    </source>
</evidence>
<comment type="similarity">
    <text evidence="2">Belongs to the glycosyl hydrolase 43 family.</text>
</comment>
<dbReference type="SMART" id="SM00606">
    <property type="entry name" value="CBD_IV"/>
    <property type="match status" value="1"/>
</dbReference>
<evidence type="ECO:0000256" key="7">
    <source>
        <dbReference type="ARBA" id="ARBA00023203"/>
    </source>
</evidence>
<dbReference type="InterPro" id="IPR008999">
    <property type="entry name" value="Actin-crosslinking"/>
</dbReference>
<accession>A0A5M8P5H3</accession>
<evidence type="ECO:0000256" key="8">
    <source>
        <dbReference type="ARBA" id="ARBA00023277"/>
    </source>
</evidence>
<comment type="subcellular location">
    <subcellularLocation>
        <location evidence="1">Cytoplasm</location>
    </subcellularLocation>
</comment>
<keyword evidence="8" id="KW-0119">Carbohydrate metabolism</keyword>
<dbReference type="Pfam" id="PF06268">
    <property type="entry name" value="Fascin"/>
    <property type="match status" value="1"/>
</dbReference>
<comment type="caution">
    <text evidence="12">The sequence shown here is derived from an EMBL/GenBank/DDBJ whole genome shotgun (WGS) entry which is preliminary data.</text>
</comment>
<dbReference type="NCBIfam" id="TIGR04183">
    <property type="entry name" value="Por_Secre_tail"/>
    <property type="match status" value="1"/>
</dbReference>
<dbReference type="GO" id="GO:0005737">
    <property type="term" value="C:cytoplasm"/>
    <property type="evidence" value="ECO:0007669"/>
    <property type="project" value="UniProtKB-SubCell"/>
</dbReference>
<dbReference type="GO" id="GO:0004553">
    <property type="term" value="F:hydrolase activity, hydrolyzing O-glycosyl compounds"/>
    <property type="evidence" value="ECO:0007669"/>
    <property type="project" value="InterPro"/>
</dbReference>
<dbReference type="GO" id="GO:0030246">
    <property type="term" value="F:carbohydrate binding"/>
    <property type="evidence" value="ECO:0007669"/>
    <property type="project" value="InterPro"/>
</dbReference>
<evidence type="ECO:0000256" key="4">
    <source>
        <dbReference type="ARBA" id="ARBA00022651"/>
    </source>
</evidence>
<evidence type="ECO:0000313" key="12">
    <source>
        <dbReference type="EMBL" id="KAA6303703.1"/>
    </source>
</evidence>
<dbReference type="PROSITE" id="PS51175">
    <property type="entry name" value="CBM6"/>
    <property type="match status" value="1"/>
</dbReference>
<organism evidence="12 13">
    <name type="scientific">Candidatus Ordinivivax streblomastigis</name>
    <dbReference type="NCBI Taxonomy" id="2540710"/>
    <lineage>
        <taxon>Bacteria</taxon>
        <taxon>Pseudomonadati</taxon>
        <taxon>Bacteroidota</taxon>
        <taxon>Bacteroidia</taxon>
        <taxon>Bacteroidales</taxon>
        <taxon>Candidatus Ordinivivax</taxon>
    </lineage>
</organism>
<evidence type="ECO:0000256" key="2">
    <source>
        <dbReference type="ARBA" id="ARBA00009865"/>
    </source>
</evidence>
<feature type="site" description="Important for catalytic activity, responsible for pKa modulation of the active site Glu and correct orientation of both the proton donor and substrate" evidence="10">
    <location>
        <position position="171"/>
    </location>
</feature>
<dbReference type="EMBL" id="SNRX01000001">
    <property type="protein sequence ID" value="KAA6303703.1"/>
    <property type="molecule type" value="Genomic_DNA"/>
</dbReference>
<dbReference type="Gene3D" id="2.60.120.260">
    <property type="entry name" value="Galactose-binding domain-like"/>
    <property type="match status" value="1"/>
</dbReference>
<dbReference type="InterPro" id="IPR022768">
    <property type="entry name" value="Fascin-like_dom"/>
</dbReference>